<keyword evidence="7" id="KW-1185">Reference proteome</keyword>
<keyword evidence="3 5" id="KW-1133">Transmembrane helix</keyword>
<keyword evidence="4 5" id="KW-0472">Membrane</keyword>
<organism evidence="6 7">
    <name type="scientific">Hymenolepis diminuta</name>
    <name type="common">Rat tapeworm</name>
    <dbReference type="NCBI Taxonomy" id="6216"/>
    <lineage>
        <taxon>Eukaryota</taxon>
        <taxon>Metazoa</taxon>
        <taxon>Spiralia</taxon>
        <taxon>Lophotrochozoa</taxon>
        <taxon>Platyhelminthes</taxon>
        <taxon>Cestoda</taxon>
        <taxon>Eucestoda</taxon>
        <taxon>Cyclophyllidea</taxon>
        <taxon>Hymenolepididae</taxon>
        <taxon>Hymenolepis</taxon>
    </lineage>
</organism>
<accession>A0A564ZE98</accession>
<evidence type="ECO:0000256" key="1">
    <source>
        <dbReference type="ARBA" id="ARBA00004141"/>
    </source>
</evidence>
<evidence type="ECO:0000256" key="3">
    <source>
        <dbReference type="ARBA" id="ARBA00022989"/>
    </source>
</evidence>
<reference evidence="6 7" key="1">
    <citation type="submission" date="2019-07" db="EMBL/GenBank/DDBJ databases">
        <authorList>
            <person name="Jastrzebski P J."/>
            <person name="Paukszto L."/>
            <person name="Jastrzebski P J."/>
        </authorList>
    </citation>
    <scope>NUCLEOTIDE SEQUENCE [LARGE SCALE GENOMIC DNA]</scope>
    <source>
        <strain evidence="6 7">WMS-il1</strain>
    </source>
</reference>
<protein>
    <recommendedName>
        <fullName evidence="8">Tetraspanin</fullName>
    </recommendedName>
</protein>
<dbReference type="AlphaFoldDB" id="A0A564ZE98"/>
<dbReference type="PANTHER" id="PTHR19282">
    <property type="entry name" value="TETRASPANIN"/>
    <property type="match status" value="1"/>
</dbReference>
<feature type="transmembrane region" description="Helical" evidence="5">
    <location>
        <begin position="7"/>
        <end position="34"/>
    </location>
</feature>
<evidence type="ECO:0000313" key="7">
    <source>
        <dbReference type="Proteomes" id="UP000321570"/>
    </source>
</evidence>
<name>A0A564ZE98_HYMDI</name>
<evidence type="ECO:0000256" key="4">
    <source>
        <dbReference type="ARBA" id="ARBA00023136"/>
    </source>
</evidence>
<dbReference type="EMBL" id="CABIJS010000711">
    <property type="protein sequence ID" value="VUZ57134.1"/>
    <property type="molecule type" value="Genomic_DNA"/>
</dbReference>
<sequence length="262" mass="28718">MRSSCTAIVRFIIGILNILFGILFITIGIIGVLLRTNKDFLIKFTNAFADDFLSGVEKDSVQYVSNFILENDVQTSVFFIVVGFVIGFICLIGFIATCYSCSKLIQIYAFILTVVVIVQAVVVGVVFGVPRLYLTVIDTSLENGLEQYNPNTEEGKVAATLWDFVMGAENKTCCGMDGAEDFKKSPYAPTCPGFCCETQLPCLCDNAMALQPPVPGCREKVEKYSKIYMQRVLIVLICVIVAQAILVILTYAALTCKTASPI</sequence>
<proteinExistence type="predicted"/>
<keyword evidence="2 5" id="KW-0812">Transmembrane</keyword>
<evidence type="ECO:0000313" key="6">
    <source>
        <dbReference type="EMBL" id="VUZ57134.1"/>
    </source>
</evidence>
<feature type="transmembrane region" description="Helical" evidence="5">
    <location>
        <begin position="107"/>
        <end position="129"/>
    </location>
</feature>
<dbReference type="Proteomes" id="UP000321570">
    <property type="component" value="Unassembled WGS sequence"/>
</dbReference>
<gene>
    <name evidence="6" type="ORF">WMSIL1_LOCUS14633</name>
</gene>
<evidence type="ECO:0000256" key="2">
    <source>
        <dbReference type="ARBA" id="ARBA00022692"/>
    </source>
</evidence>
<comment type="subcellular location">
    <subcellularLocation>
        <location evidence="1">Membrane</location>
        <topology evidence="1">Multi-pass membrane protein</topology>
    </subcellularLocation>
</comment>
<evidence type="ECO:0008006" key="8">
    <source>
        <dbReference type="Google" id="ProtNLM"/>
    </source>
</evidence>
<dbReference type="Pfam" id="PF00335">
    <property type="entry name" value="Tetraspanin"/>
    <property type="match status" value="1"/>
</dbReference>
<dbReference type="GO" id="GO:0016020">
    <property type="term" value="C:membrane"/>
    <property type="evidence" value="ECO:0007669"/>
    <property type="project" value="UniProtKB-SubCell"/>
</dbReference>
<evidence type="ECO:0000256" key="5">
    <source>
        <dbReference type="SAM" id="Phobius"/>
    </source>
</evidence>
<feature type="transmembrane region" description="Helical" evidence="5">
    <location>
        <begin position="77"/>
        <end position="100"/>
    </location>
</feature>
<feature type="transmembrane region" description="Helical" evidence="5">
    <location>
        <begin position="232"/>
        <end position="254"/>
    </location>
</feature>
<dbReference type="InterPro" id="IPR018499">
    <property type="entry name" value="Tetraspanin/Peripherin"/>
</dbReference>